<dbReference type="RefSeq" id="WP_354635806.1">
    <property type="nucleotide sequence ID" value="NZ_CP159837.1"/>
</dbReference>
<name>A0AAU8JGN2_9CYAN</name>
<reference evidence="1" key="1">
    <citation type="submission" date="2024-07" db="EMBL/GenBank/DDBJ databases">
        <authorList>
            <person name="Kim Y.J."/>
            <person name="Jeong J.Y."/>
        </authorList>
    </citation>
    <scope>NUCLEOTIDE SEQUENCE</scope>
    <source>
        <strain evidence="1">GIHE-MW2</strain>
    </source>
</reference>
<evidence type="ECO:0000313" key="1">
    <source>
        <dbReference type="EMBL" id="XCM38368.1"/>
    </source>
</evidence>
<dbReference type="Pfam" id="PF04465">
    <property type="entry name" value="DUF499"/>
    <property type="match status" value="1"/>
</dbReference>
<dbReference type="EMBL" id="CP159837">
    <property type="protein sequence ID" value="XCM38368.1"/>
    <property type="molecule type" value="Genomic_DNA"/>
</dbReference>
<organism evidence="1">
    <name type="scientific">Planktothricoides raciborskii GIHE-MW2</name>
    <dbReference type="NCBI Taxonomy" id="2792601"/>
    <lineage>
        <taxon>Bacteria</taxon>
        <taxon>Bacillati</taxon>
        <taxon>Cyanobacteriota</taxon>
        <taxon>Cyanophyceae</taxon>
        <taxon>Oscillatoriophycideae</taxon>
        <taxon>Oscillatoriales</taxon>
        <taxon>Oscillatoriaceae</taxon>
        <taxon>Planktothricoides</taxon>
    </lineage>
</organism>
<accession>A0AAU8JGN2</accession>
<protein>
    <submittedName>
        <fullName evidence="1">DUF499 domain-containing protein</fullName>
    </submittedName>
</protein>
<dbReference type="InterPro" id="IPR007555">
    <property type="entry name" value="DUF499"/>
</dbReference>
<sequence>MTIALPMNAYQLKFWQPVKPDPDIAAKNRDSRKGSAARHRDTHLSSFAAVVRQDPTCPQFYRDPHHFFNATYLTAELKQLFKGVLGGLCGEGQRIFSLERSGDISQTFLALYHLVKYRPELRQVTQFLTLPNPKLVQVAGLTNFDLEIKSGMEIKPGLRIFTPWGYLAWQLGGSFAYSLVKIHDEQRVAPSQYLLRQLLGVRPTLLLVEDFLDYVQNAIAILGIDDPFIPEILIFIENLIAVVEKSPYTVLVYSLPATETNLLTAVKNLLNPNLIVNRRGEAFGQESMGKTQQFSPRMLRPHTNKIAKNRQFSLRMVRRWEKARKNQAKYTSETSEIKEKKQAIAVFSLDEHTYYYPSVLRSKPRQKTPAKIWRLKSDRCPRIWLSYSPVKKRNKFIIENQPYLNFVSILRQLNYINKPLYQLISKHWDGKLSVFMPKSFVRIFRPYISGILGSDRSNRSINKPLERCHKLSEIDVAFKEVIARSPPKYYPYGVIPGGRETGTKAVDIRS</sequence>
<dbReference type="AlphaFoldDB" id="A0AAU8JGN2"/>
<proteinExistence type="predicted"/>
<gene>
    <name evidence="1" type="ORF">ABWT76_001213</name>
</gene>